<gene>
    <name evidence="2" type="ORF">V5N11_028141</name>
</gene>
<name>A0ABD0ZC56_CARAN</name>
<dbReference type="Proteomes" id="UP001558713">
    <property type="component" value="Unassembled WGS sequence"/>
</dbReference>
<feature type="signal peptide" evidence="1">
    <location>
        <begin position="1"/>
        <end position="30"/>
    </location>
</feature>
<sequence>MGLMEGLGKIRRWCSWRIVWVGLLFPRAKAMEILHGKVHMAILVTALMPDPTFSFTLLSQGLVMVRWQALQLDLKLVFGWR</sequence>
<evidence type="ECO:0000313" key="3">
    <source>
        <dbReference type="Proteomes" id="UP001558713"/>
    </source>
</evidence>
<organism evidence="2 3">
    <name type="scientific">Cardamine amara subsp. amara</name>
    <dbReference type="NCBI Taxonomy" id="228776"/>
    <lineage>
        <taxon>Eukaryota</taxon>
        <taxon>Viridiplantae</taxon>
        <taxon>Streptophyta</taxon>
        <taxon>Embryophyta</taxon>
        <taxon>Tracheophyta</taxon>
        <taxon>Spermatophyta</taxon>
        <taxon>Magnoliopsida</taxon>
        <taxon>eudicotyledons</taxon>
        <taxon>Gunneridae</taxon>
        <taxon>Pentapetalae</taxon>
        <taxon>rosids</taxon>
        <taxon>malvids</taxon>
        <taxon>Brassicales</taxon>
        <taxon>Brassicaceae</taxon>
        <taxon>Cardamineae</taxon>
        <taxon>Cardamine</taxon>
    </lineage>
</organism>
<accession>A0ABD0ZC56</accession>
<proteinExistence type="predicted"/>
<protein>
    <submittedName>
        <fullName evidence="2">Uncharacterized protein</fullName>
    </submittedName>
</protein>
<feature type="chain" id="PRO_5044880738" evidence="1">
    <location>
        <begin position="31"/>
        <end position="81"/>
    </location>
</feature>
<evidence type="ECO:0000313" key="2">
    <source>
        <dbReference type="EMBL" id="KAL1192268.1"/>
    </source>
</evidence>
<keyword evidence="3" id="KW-1185">Reference proteome</keyword>
<dbReference type="EMBL" id="JBANAX010000828">
    <property type="protein sequence ID" value="KAL1192268.1"/>
    <property type="molecule type" value="Genomic_DNA"/>
</dbReference>
<evidence type="ECO:0000256" key="1">
    <source>
        <dbReference type="SAM" id="SignalP"/>
    </source>
</evidence>
<reference evidence="2 3" key="1">
    <citation type="submission" date="2024-04" db="EMBL/GenBank/DDBJ databases">
        <title>Genome assembly C_amara_ONT_v2.</title>
        <authorList>
            <person name="Yant L."/>
            <person name="Moore C."/>
            <person name="Slenker M."/>
        </authorList>
    </citation>
    <scope>NUCLEOTIDE SEQUENCE [LARGE SCALE GENOMIC DNA]</scope>
    <source>
        <tissue evidence="2">Leaf</tissue>
    </source>
</reference>
<dbReference type="AlphaFoldDB" id="A0ABD0ZC56"/>
<comment type="caution">
    <text evidence="2">The sequence shown here is derived from an EMBL/GenBank/DDBJ whole genome shotgun (WGS) entry which is preliminary data.</text>
</comment>
<keyword evidence="1" id="KW-0732">Signal</keyword>